<protein>
    <submittedName>
        <fullName evidence="1">Uncharacterized protein</fullName>
    </submittedName>
</protein>
<sequence>MLSVTESSDFVHKSTPVYSSILGGRLDYAMPDTTQAKARPRRRVISVSDSAMLNMGKFKEHILYRTRHVKVNDTDNHTMSFRLKINLKNVRAYHRTQFLKHTRVSRSLLSLMHNNFKKSARWQHGVTLIPTPRCAATVCHMRTHIDRAVESKWGNYSKLIDTRAI</sequence>
<dbReference type="EMBL" id="JAODUO010000375">
    <property type="protein sequence ID" value="KAK2181900.1"/>
    <property type="molecule type" value="Genomic_DNA"/>
</dbReference>
<evidence type="ECO:0000313" key="1">
    <source>
        <dbReference type="EMBL" id="KAK2181900.1"/>
    </source>
</evidence>
<comment type="caution">
    <text evidence="1">The sequence shown here is derived from an EMBL/GenBank/DDBJ whole genome shotgun (WGS) entry which is preliminary data.</text>
</comment>
<reference evidence="1" key="1">
    <citation type="journal article" date="2023" name="Mol. Biol. Evol.">
        <title>Third-Generation Sequencing Reveals the Adaptive Role of the Epigenome in Three Deep-Sea Polychaetes.</title>
        <authorList>
            <person name="Perez M."/>
            <person name="Aroh O."/>
            <person name="Sun Y."/>
            <person name="Lan Y."/>
            <person name="Juniper S.K."/>
            <person name="Young C.R."/>
            <person name="Angers B."/>
            <person name="Qian P.Y."/>
        </authorList>
    </citation>
    <scope>NUCLEOTIDE SEQUENCE</scope>
    <source>
        <strain evidence="1">R07B-5</strain>
    </source>
</reference>
<evidence type="ECO:0000313" key="2">
    <source>
        <dbReference type="Proteomes" id="UP001209878"/>
    </source>
</evidence>
<accession>A0AAD9NTL0</accession>
<keyword evidence="2" id="KW-1185">Reference proteome</keyword>
<proteinExistence type="predicted"/>
<gene>
    <name evidence="1" type="ORF">NP493_370g06030</name>
</gene>
<dbReference type="Proteomes" id="UP001209878">
    <property type="component" value="Unassembled WGS sequence"/>
</dbReference>
<organism evidence="1 2">
    <name type="scientific">Ridgeia piscesae</name>
    <name type="common">Tubeworm</name>
    <dbReference type="NCBI Taxonomy" id="27915"/>
    <lineage>
        <taxon>Eukaryota</taxon>
        <taxon>Metazoa</taxon>
        <taxon>Spiralia</taxon>
        <taxon>Lophotrochozoa</taxon>
        <taxon>Annelida</taxon>
        <taxon>Polychaeta</taxon>
        <taxon>Sedentaria</taxon>
        <taxon>Canalipalpata</taxon>
        <taxon>Sabellida</taxon>
        <taxon>Siboglinidae</taxon>
        <taxon>Ridgeia</taxon>
    </lineage>
</organism>
<name>A0AAD9NTL0_RIDPI</name>
<dbReference type="AlphaFoldDB" id="A0AAD9NTL0"/>